<evidence type="ECO:0000256" key="2">
    <source>
        <dbReference type="ARBA" id="ARBA00004370"/>
    </source>
</evidence>
<comment type="subcellular location">
    <subcellularLocation>
        <location evidence="2">Membrane</location>
    </subcellularLocation>
</comment>
<evidence type="ECO:0000256" key="10">
    <source>
        <dbReference type="ARBA" id="ARBA00023004"/>
    </source>
</evidence>
<dbReference type="GO" id="GO:0004497">
    <property type="term" value="F:monooxygenase activity"/>
    <property type="evidence" value="ECO:0007669"/>
    <property type="project" value="UniProtKB-KW"/>
</dbReference>
<evidence type="ECO:0000256" key="7">
    <source>
        <dbReference type="ARBA" id="ARBA00022723"/>
    </source>
</evidence>
<proteinExistence type="inferred from homology"/>
<comment type="cofactor">
    <cofactor evidence="1 13">
        <name>heme</name>
        <dbReference type="ChEBI" id="CHEBI:30413"/>
    </cofactor>
</comment>
<evidence type="ECO:0000256" key="12">
    <source>
        <dbReference type="ARBA" id="ARBA00023136"/>
    </source>
</evidence>
<keyword evidence="16" id="KW-1185">Reference proteome</keyword>
<keyword evidence="10 13" id="KW-0408">Iron</keyword>
<dbReference type="InterPro" id="IPR001128">
    <property type="entry name" value="Cyt_P450"/>
</dbReference>
<dbReference type="Proteomes" id="UP001385951">
    <property type="component" value="Unassembled WGS sequence"/>
</dbReference>
<dbReference type="GO" id="GO:0016705">
    <property type="term" value="F:oxidoreductase activity, acting on paired donors, with incorporation or reduction of molecular oxygen"/>
    <property type="evidence" value="ECO:0007669"/>
    <property type="project" value="InterPro"/>
</dbReference>
<organism evidence="15 16">
    <name type="scientific">Cerrena zonata</name>
    <dbReference type="NCBI Taxonomy" id="2478898"/>
    <lineage>
        <taxon>Eukaryota</taxon>
        <taxon>Fungi</taxon>
        <taxon>Dikarya</taxon>
        <taxon>Basidiomycota</taxon>
        <taxon>Agaricomycotina</taxon>
        <taxon>Agaricomycetes</taxon>
        <taxon>Polyporales</taxon>
        <taxon>Cerrenaceae</taxon>
        <taxon>Cerrena</taxon>
    </lineage>
</organism>
<dbReference type="InterPro" id="IPR017972">
    <property type="entry name" value="Cyt_P450_CS"/>
</dbReference>
<keyword evidence="6" id="KW-0812">Transmembrane</keyword>
<comment type="pathway">
    <text evidence="3">Secondary metabolite biosynthesis.</text>
</comment>
<dbReference type="GO" id="GO:0020037">
    <property type="term" value="F:heme binding"/>
    <property type="evidence" value="ECO:0007669"/>
    <property type="project" value="InterPro"/>
</dbReference>
<name>A0AAW0FRB2_9APHY</name>
<comment type="similarity">
    <text evidence="4 14">Belongs to the cytochrome P450 family.</text>
</comment>
<sequence length="220" mass="25027">MMCYPEVQLKAQVELDSVVGTERLPQMDDIGDLPYIQSIIKEVHRFYPTVPLAIPHATTANESIEGYFIPEGSTIFMNIYGIYHDEEMYDKPNVFRPERFLESEYGTKPGADNTGLRPDFHFGSGRRICPGIHLANNTIIMNVMNVLWAFNLSKSNSDSRNPSMPITLDDFVQGISLVPKPFKCDIQPRSDKHAALIHSAFSEARSNFFMYEQELAEEDK</sequence>
<keyword evidence="8" id="KW-1133">Transmembrane helix</keyword>
<dbReference type="PROSITE" id="PS00086">
    <property type="entry name" value="CYTOCHROME_P450"/>
    <property type="match status" value="1"/>
</dbReference>
<reference evidence="15 16" key="1">
    <citation type="submission" date="2022-09" db="EMBL/GenBank/DDBJ databases">
        <authorList>
            <person name="Palmer J.M."/>
        </authorList>
    </citation>
    <scope>NUCLEOTIDE SEQUENCE [LARGE SCALE GENOMIC DNA]</scope>
    <source>
        <strain evidence="15 16">DSM 7382</strain>
    </source>
</reference>
<evidence type="ECO:0008006" key="17">
    <source>
        <dbReference type="Google" id="ProtNLM"/>
    </source>
</evidence>
<keyword evidence="9 14" id="KW-0560">Oxidoreductase</keyword>
<dbReference type="Pfam" id="PF00067">
    <property type="entry name" value="p450"/>
    <property type="match status" value="1"/>
</dbReference>
<evidence type="ECO:0000313" key="15">
    <source>
        <dbReference type="EMBL" id="KAK7681812.1"/>
    </source>
</evidence>
<dbReference type="InterPro" id="IPR002401">
    <property type="entry name" value="Cyt_P450_E_grp-I"/>
</dbReference>
<evidence type="ECO:0000256" key="13">
    <source>
        <dbReference type="PIRSR" id="PIRSR602401-1"/>
    </source>
</evidence>
<dbReference type="InterPro" id="IPR036396">
    <property type="entry name" value="Cyt_P450_sf"/>
</dbReference>
<evidence type="ECO:0000256" key="14">
    <source>
        <dbReference type="RuleBase" id="RU000461"/>
    </source>
</evidence>
<dbReference type="PRINTS" id="PR00463">
    <property type="entry name" value="EP450I"/>
</dbReference>
<dbReference type="Gene3D" id="1.10.630.10">
    <property type="entry name" value="Cytochrome P450"/>
    <property type="match status" value="1"/>
</dbReference>
<keyword evidence="5 13" id="KW-0349">Heme</keyword>
<dbReference type="PRINTS" id="PR00385">
    <property type="entry name" value="P450"/>
</dbReference>
<dbReference type="EMBL" id="JASBNA010000039">
    <property type="protein sequence ID" value="KAK7681812.1"/>
    <property type="molecule type" value="Genomic_DNA"/>
</dbReference>
<evidence type="ECO:0000256" key="5">
    <source>
        <dbReference type="ARBA" id="ARBA00022617"/>
    </source>
</evidence>
<dbReference type="PANTHER" id="PTHR46300:SF2">
    <property type="entry name" value="CYTOCHROME P450 MONOOXYGENASE ALNH-RELATED"/>
    <property type="match status" value="1"/>
</dbReference>
<evidence type="ECO:0000256" key="3">
    <source>
        <dbReference type="ARBA" id="ARBA00005179"/>
    </source>
</evidence>
<evidence type="ECO:0000313" key="16">
    <source>
        <dbReference type="Proteomes" id="UP001385951"/>
    </source>
</evidence>
<keyword evidence="7 13" id="KW-0479">Metal-binding</keyword>
<keyword evidence="11 14" id="KW-0503">Monooxygenase</keyword>
<keyword evidence="12" id="KW-0472">Membrane</keyword>
<protein>
    <recommendedName>
        <fullName evidence="17">Cytochrome P450</fullName>
    </recommendedName>
</protein>
<dbReference type="GO" id="GO:0016020">
    <property type="term" value="C:membrane"/>
    <property type="evidence" value="ECO:0007669"/>
    <property type="project" value="UniProtKB-SubCell"/>
</dbReference>
<comment type="caution">
    <text evidence="15">The sequence shown here is derived from an EMBL/GenBank/DDBJ whole genome shotgun (WGS) entry which is preliminary data.</text>
</comment>
<evidence type="ECO:0000256" key="11">
    <source>
        <dbReference type="ARBA" id="ARBA00023033"/>
    </source>
</evidence>
<evidence type="ECO:0000256" key="6">
    <source>
        <dbReference type="ARBA" id="ARBA00022692"/>
    </source>
</evidence>
<dbReference type="InterPro" id="IPR050364">
    <property type="entry name" value="Cytochrome_P450_fung"/>
</dbReference>
<dbReference type="AlphaFoldDB" id="A0AAW0FRB2"/>
<dbReference type="SUPFAM" id="SSF48264">
    <property type="entry name" value="Cytochrome P450"/>
    <property type="match status" value="1"/>
</dbReference>
<evidence type="ECO:0000256" key="8">
    <source>
        <dbReference type="ARBA" id="ARBA00022989"/>
    </source>
</evidence>
<feature type="binding site" description="axial binding residue" evidence="13">
    <location>
        <position position="129"/>
    </location>
    <ligand>
        <name>heme</name>
        <dbReference type="ChEBI" id="CHEBI:30413"/>
    </ligand>
    <ligandPart>
        <name>Fe</name>
        <dbReference type="ChEBI" id="CHEBI:18248"/>
    </ligandPart>
</feature>
<gene>
    <name evidence="15" type="ORF">QCA50_015159</name>
</gene>
<evidence type="ECO:0000256" key="4">
    <source>
        <dbReference type="ARBA" id="ARBA00010617"/>
    </source>
</evidence>
<dbReference type="PANTHER" id="PTHR46300">
    <property type="entry name" value="P450, PUTATIVE (EUROFUNG)-RELATED-RELATED"/>
    <property type="match status" value="1"/>
</dbReference>
<accession>A0AAW0FRB2</accession>
<evidence type="ECO:0000256" key="1">
    <source>
        <dbReference type="ARBA" id="ARBA00001971"/>
    </source>
</evidence>
<dbReference type="GO" id="GO:0005506">
    <property type="term" value="F:iron ion binding"/>
    <property type="evidence" value="ECO:0007669"/>
    <property type="project" value="InterPro"/>
</dbReference>
<evidence type="ECO:0000256" key="9">
    <source>
        <dbReference type="ARBA" id="ARBA00023002"/>
    </source>
</evidence>